<evidence type="ECO:0000256" key="4">
    <source>
        <dbReference type="ARBA" id="ARBA00022833"/>
    </source>
</evidence>
<evidence type="ECO:0000256" key="6">
    <source>
        <dbReference type="RuleBase" id="RU201113"/>
    </source>
</evidence>
<feature type="compositionally biased region" description="Low complexity" evidence="7">
    <location>
        <begin position="178"/>
        <end position="188"/>
    </location>
</feature>
<evidence type="ECO:0000256" key="1">
    <source>
        <dbReference type="ARBA" id="ARBA00009119"/>
    </source>
</evidence>
<evidence type="ECO:0000256" key="5">
    <source>
        <dbReference type="PROSITE-ProRule" id="PRU00175"/>
    </source>
</evidence>
<keyword evidence="2 6" id="KW-0479">Metal-binding</keyword>
<dbReference type="EC" id="2.3.2.27" evidence="6"/>
<sequence length="657" mass="73707">MGNRKQNLKKSLGLSEYPWSSDDDDDGPRQSNEEILPATNREPRPSVADQPGTSGLAQPQSEQATPRTSRRIQANLDRDMFWSIINNTPRPTINNYNTRSRINDPSLASTSRSGPSQAQPPPRPNIEVRLPDQRAITNRRRHIIEDVHRILAFKKLTRTLHNLAQNRANISSANFSNRPSLSHSSPRVSRPPDRPPHRPPGPGFAPAGGSRGPPFRRSVQNYPTNNQVDPQHTWHYRSGAVQANGTPVGDQTPSTSQAAPDPFIHVVDHSEDELQAVEPTAVQPMEPDHETNDPEEEEIARSNIMDAALNDNGSGARLIEEVVEVDAPDEPDNNPAPTETEANEGIAAPVAENRAGAANAAENAETAQEGPSYGVKRKRDSTDDTREPFSVQDFNQSLLRLLECPVCLEWMEPPISQCRRGHLVCSRCRARLTACPVCRTPFSSVRNRAMEGVAEMLRYPCRHGCGREVRLRKRAPHEASCPARRYVCPAPACARLPALPHTELAHHFQTSHPLLVKMGCKHKFSTKVNSEQHDTWIIRALDEFFHLRVDIDIRTWGVIVYVAYIGPKRNANSYTYEVTVEGQHNSRKLVYTRATHSDLESSSVNVSRQDCFHLTLDQALNFLRINNRHCEPDKFLDFEIQITKWESVEDTRDESDS</sequence>
<evidence type="ECO:0000256" key="7">
    <source>
        <dbReference type="SAM" id="MobiDB-lite"/>
    </source>
</evidence>
<feature type="region of interest" description="Disordered" evidence="7">
    <location>
        <begin position="355"/>
        <end position="389"/>
    </location>
</feature>
<dbReference type="InterPro" id="IPR008974">
    <property type="entry name" value="TRAF-like"/>
</dbReference>
<comment type="pathway">
    <text evidence="6">Protein modification; protein ubiquitination.</text>
</comment>
<feature type="compositionally biased region" description="Polar residues" evidence="7">
    <location>
        <begin position="106"/>
        <end position="117"/>
    </location>
</feature>
<comment type="domain">
    <text evidence="6">The SBD domain (substrate-binding domain) mediates the interaction with substrate proteins. It is related to the TRAF family.</text>
</comment>
<dbReference type="InterPro" id="IPR001841">
    <property type="entry name" value="Znf_RING"/>
</dbReference>
<evidence type="ECO:0000256" key="2">
    <source>
        <dbReference type="ARBA" id="ARBA00022723"/>
    </source>
</evidence>
<dbReference type="GO" id="GO:0005737">
    <property type="term" value="C:cytoplasm"/>
    <property type="evidence" value="ECO:0007669"/>
    <property type="project" value="InterPro"/>
</dbReference>
<proteinExistence type="inferred from homology"/>
<dbReference type="Gene3D" id="2.60.210.10">
    <property type="entry name" value="Apoptosis, Tumor Necrosis Factor Receptor Associated Protein 2, Chain A"/>
    <property type="match status" value="1"/>
</dbReference>
<feature type="compositionally biased region" description="Low complexity" evidence="7">
    <location>
        <begin position="204"/>
        <end position="219"/>
    </location>
</feature>
<evidence type="ECO:0000313" key="10">
    <source>
        <dbReference type="Proteomes" id="UP000494106"/>
    </source>
</evidence>
<feature type="compositionally biased region" description="Polar residues" evidence="7">
    <location>
        <begin position="241"/>
        <end position="258"/>
    </location>
</feature>
<evidence type="ECO:0000313" key="9">
    <source>
        <dbReference type="EMBL" id="CAB3243875.1"/>
    </source>
</evidence>
<dbReference type="GO" id="GO:0061630">
    <property type="term" value="F:ubiquitin protein ligase activity"/>
    <property type="evidence" value="ECO:0007669"/>
    <property type="project" value="UniProtKB-EC"/>
</dbReference>
<feature type="region of interest" description="Disordered" evidence="7">
    <location>
        <begin position="1"/>
        <end position="69"/>
    </location>
</feature>
<comment type="similarity">
    <text evidence="1 6">Belongs to the SINA (Seven in absentia) family.</text>
</comment>
<comment type="function">
    <text evidence="6">E3 ubiquitin-protein ligase that mediates ubiquitination and subsequent proteasomal degradation of target proteins. E3 ubiquitin ligases accept ubiquitin from an E2 ubiquitin-conjugating enzyme in the form of a thioester and then directly transfers the ubiquitin to targeted substrates.</text>
</comment>
<feature type="region of interest" description="Disordered" evidence="7">
    <location>
        <begin position="171"/>
        <end position="231"/>
    </location>
</feature>
<keyword evidence="4 6" id="KW-0862">Zinc</keyword>
<dbReference type="InterPro" id="IPR004162">
    <property type="entry name" value="SINA-like_animal"/>
</dbReference>
<dbReference type="GO" id="GO:0043161">
    <property type="term" value="P:proteasome-mediated ubiquitin-dependent protein catabolic process"/>
    <property type="evidence" value="ECO:0007669"/>
    <property type="project" value="TreeGrafter"/>
</dbReference>
<organism evidence="9 10">
    <name type="scientific">Arctia plantaginis</name>
    <name type="common">Wood tiger moth</name>
    <name type="synonym">Phalaena plantaginis</name>
    <dbReference type="NCBI Taxonomy" id="874455"/>
    <lineage>
        <taxon>Eukaryota</taxon>
        <taxon>Metazoa</taxon>
        <taxon>Ecdysozoa</taxon>
        <taxon>Arthropoda</taxon>
        <taxon>Hexapoda</taxon>
        <taxon>Insecta</taxon>
        <taxon>Pterygota</taxon>
        <taxon>Neoptera</taxon>
        <taxon>Endopterygota</taxon>
        <taxon>Lepidoptera</taxon>
        <taxon>Glossata</taxon>
        <taxon>Ditrysia</taxon>
        <taxon>Noctuoidea</taxon>
        <taxon>Erebidae</taxon>
        <taxon>Arctiinae</taxon>
        <taxon>Arctia</taxon>
    </lineage>
</organism>
<dbReference type="Proteomes" id="UP000494106">
    <property type="component" value="Unassembled WGS sequence"/>
</dbReference>
<feature type="compositionally biased region" description="Low complexity" evidence="7">
    <location>
        <begin position="355"/>
        <end position="367"/>
    </location>
</feature>
<dbReference type="Gene3D" id="3.30.40.10">
    <property type="entry name" value="Zinc/RING finger domain, C3HC4 (zinc finger)"/>
    <property type="match status" value="2"/>
</dbReference>
<gene>
    <name evidence="9" type="ORF">APLA_LOCUS9673</name>
</gene>
<dbReference type="Pfam" id="PF03145">
    <property type="entry name" value="Sina_TRAF"/>
    <property type="match status" value="1"/>
</dbReference>
<dbReference type="GO" id="GO:0008270">
    <property type="term" value="F:zinc ion binding"/>
    <property type="evidence" value="ECO:0007669"/>
    <property type="project" value="UniProtKB-KW"/>
</dbReference>
<accession>A0A8S1ABF9</accession>
<dbReference type="InterPro" id="IPR049548">
    <property type="entry name" value="Sina-like_RING"/>
</dbReference>
<dbReference type="InterPro" id="IPR013083">
    <property type="entry name" value="Znf_RING/FYVE/PHD"/>
</dbReference>
<comment type="caution">
    <text evidence="9">The sequence shown here is derived from an EMBL/GenBank/DDBJ whole genome shotgun (WGS) entry which is preliminary data.</text>
</comment>
<dbReference type="OrthoDB" id="941555at2759"/>
<evidence type="ECO:0000259" key="8">
    <source>
        <dbReference type="PROSITE" id="PS50089"/>
    </source>
</evidence>
<protein>
    <recommendedName>
        <fullName evidence="6">E3 ubiquitin-protein ligase</fullName>
        <ecNumber evidence="6">2.3.2.27</ecNumber>
    </recommendedName>
</protein>
<dbReference type="EMBL" id="CADEBC010000519">
    <property type="protein sequence ID" value="CAB3243875.1"/>
    <property type="molecule type" value="Genomic_DNA"/>
</dbReference>
<dbReference type="GO" id="GO:0031624">
    <property type="term" value="F:ubiquitin conjugating enzyme binding"/>
    <property type="evidence" value="ECO:0007669"/>
    <property type="project" value="TreeGrafter"/>
</dbReference>
<feature type="region of interest" description="Disordered" evidence="7">
    <location>
        <begin position="241"/>
        <end position="260"/>
    </location>
</feature>
<comment type="catalytic activity">
    <reaction evidence="6">
        <text>S-ubiquitinyl-[E2 ubiquitin-conjugating enzyme]-L-cysteine + [acceptor protein]-L-lysine = [E2 ubiquitin-conjugating enzyme]-L-cysteine + N(6)-ubiquitinyl-[acceptor protein]-L-lysine.</text>
        <dbReference type="EC" id="2.3.2.27"/>
    </reaction>
</comment>
<dbReference type="SUPFAM" id="SSF57850">
    <property type="entry name" value="RING/U-box"/>
    <property type="match status" value="1"/>
</dbReference>
<name>A0A8S1ABF9_ARCPL</name>
<dbReference type="PANTHER" id="PTHR45877:SF2">
    <property type="entry name" value="E3 UBIQUITIN-PROTEIN LIGASE SINA-RELATED"/>
    <property type="match status" value="1"/>
</dbReference>
<reference evidence="9 10" key="1">
    <citation type="submission" date="2020-04" db="EMBL/GenBank/DDBJ databases">
        <authorList>
            <person name="Wallbank WR R."/>
            <person name="Pardo Diaz C."/>
            <person name="Kozak K."/>
            <person name="Martin S."/>
            <person name="Jiggins C."/>
            <person name="Moest M."/>
            <person name="Warren A I."/>
            <person name="Byers J.R.P. K."/>
            <person name="Montejo-Kovacevich G."/>
            <person name="Yen C E."/>
        </authorList>
    </citation>
    <scope>NUCLEOTIDE SEQUENCE [LARGE SCALE GENOMIC DNA]</scope>
</reference>
<feature type="compositionally biased region" description="Low complexity" evidence="7">
    <location>
        <begin position="87"/>
        <end position="99"/>
    </location>
</feature>
<keyword evidence="3 5" id="KW-0863">Zinc-finger</keyword>
<feature type="region of interest" description="Disordered" evidence="7">
    <location>
        <begin position="87"/>
        <end position="134"/>
    </location>
</feature>
<keyword evidence="6" id="KW-0833">Ubl conjugation pathway</keyword>
<dbReference type="PANTHER" id="PTHR45877">
    <property type="entry name" value="E3 UBIQUITIN-PROTEIN LIGASE SIAH2"/>
    <property type="match status" value="1"/>
</dbReference>
<feature type="domain" description="RING-type" evidence="8">
    <location>
        <begin position="404"/>
        <end position="439"/>
    </location>
</feature>
<dbReference type="PROSITE" id="PS50089">
    <property type="entry name" value="ZF_RING_2"/>
    <property type="match status" value="1"/>
</dbReference>
<comment type="domain">
    <text evidence="6">The RING-type zinc finger domain is essential for ubiquitin ligase activity.</text>
</comment>
<feature type="compositionally biased region" description="Polar residues" evidence="7">
    <location>
        <begin position="220"/>
        <end position="230"/>
    </location>
</feature>
<dbReference type="InterPro" id="IPR018121">
    <property type="entry name" value="7-in-absentia-prot_TRAF-dom"/>
</dbReference>
<dbReference type="Pfam" id="PF21362">
    <property type="entry name" value="Sina_RING"/>
    <property type="match status" value="1"/>
</dbReference>
<feature type="compositionally biased region" description="Polar residues" evidence="7">
    <location>
        <begin position="51"/>
        <end position="67"/>
    </location>
</feature>
<dbReference type="SUPFAM" id="SSF49599">
    <property type="entry name" value="TRAF domain-like"/>
    <property type="match status" value="1"/>
</dbReference>
<keyword evidence="10" id="KW-1185">Reference proteome</keyword>
<evidence type="ECO:0000256" key="3">
    <source>
        <dbReference type="ARBA" id="ARBA00022771"/>
    </source>
</evidence>
<dbReference type="AlphaFoldDB" id="A0A8S1ABF9"/>